<gene>
    <name evidence="2" type="ORF">APAL1065_LOCUS18213</name>
</gene>
<protein>
    <recommendedName>
        <fullName evidence="3">ABC-2 type transporter domain-containing protein</fullName>
    </recommendedName>
</protein>
<organism evidence="2">
    <name type="scientific">Entomoneis paludosa</name>
    <dbReference type="NCBI Taxonomy" id="265537"/>
    <lineage>
        <taxon>Eukaryota</taxon>
        <taxon>Sar</taxon>
        <taxon>Stramenopiles</taxon>
        <taxon>Ochrophyta</taxon>
        <taxon>Bacillariophyta</taxon>
        <taxon>Bacillariophyceae</taxon>
        <taxon>Bacillariophycidae</taxon>
        <taxon>Entomoneidaceae</taxon>
        <taxon>Entomoneis</taxon>
    </lineage>
</organism>
<keyword evidence="1" id="KW-1133">Transmembrane helix</keyword>
<keyword evidence="1" id="KW-0812">Transmembrane</keyword>
<feature type="transmembrane region" description="Helical" evidence="1">
    <location>
        <begin position="153"/>
        <end position="173"/>
    </location>
</feature>
<proteinExistence type="predicted"/>
<evidence type="ECO:0000256" key="1">
    <source>
        <dbReference type="SAM" id="Phobius"/>
    </source>
</evidence>
<evidence type="ECO:0008006" key="3">
    <source>
        <dbReference type="Google" id="ProtNLM"/>
    </source>
</evidence>
<keyword evidence="1" id="KW-0472">Membrane</keyword>
<dbReference type="AlphaFoldDB" id="A0A7S2YIE4"/>
<reference evidence="2" key="1">
    <citation type="submission" date="2021-01" db="EMBL/GenBank/DDBJ databases">
        <authorList>
            <person name="Corre E."/>
            <person name="Pelletier E."/>
            <person name="Niang G."/>
            <person name="Scheremetjew M."/>
            <person name="Finn R."/>
            <person name="Kale V."/>
            <person name="Holt S."/>
            <person name="Cochrane G."/>
            <person name="Meng A."/>
            <person name="Brown T."/>
            <person name="Cohen L."/>
        </authorList>
    </citation>
    <scope>NUCLEOTIDE SEQUENCE</scope>
    <source>
        <strain evidence="2">CCMP125</strain>
    </source>
</reference>
<feature type="transmembrane region" description="Helical" evidence="1">
    <location>
        <begin position="56"/>
        <end position="75"/>
    </location>
</feature>
<accession>A0A7S2YIE4</accession>
<dbReference type="EMBL" id="HBHT01027123">
    <property type="protein sequence ID" value="CAD9978172.1"/>
    <property type="molecule type" value="Transcribed_RNA"/>
</dbReference>
<evidence type="ECO:0000313" key="2">
    <source>
        <dbReference type="EMBL" id="CAD9978172.1"/>
    </source>
</evidence>
<sequence>MLIFAIFSLGVAFFGIIGAPGASFGLCIIIFACAMYVFESVAEALSVWFEDPILGMLQCMNFWFGAFLFGGFLISQDDLYWPFELFYYIMPYQYHLRSFVYNYFSEISWEACDPVLNPQQAVCVNSTNADDIIDAFGRIYPLISSDDQTGFDIVILIIIGTVFKLMFIAGVLMKTSATSKFHAA</sequence>
<name>A0A7S2YIE4_9STRA</name>